<feature type="domain" description="SHSP" evidence="3">
    <location>
        <begin position="33"/>
        <end position="145"/>
    </location>
</feature>
<proteinExistence type="inferred from homology"/>
<dbReference type="AlphaFoldDB" id="X0PDR3"/>
<evidence type="ECO:0000313" key="5">
    <source>
        <dbReference type="Proteomes" id="UP000051236"/>
    </source>
</evidence>
<dbReference type="PATRIC" id="fig|1423734.3.peg.657"/>
<dbReference type="Proteomes" id="UP000051236">
    <property type="component" value="Unassembled WGS sequence"/>
</dbReference>
<dbReference type="OrthoDB" id="9811615at2"/>
<dbReference type="STRING" id="1423734.FC83_GL000651"/>
<dbReference type="EMBL" id="AZGA01000077">
    <property type="protein sequence ID" value="KRM31590.1"/>
    <property type="molecule type" value="Genomic_DNA"/>
</dbReference>
<dbReference type="PANTHER" id="PTHR11527">
    <property type="entry name" value="HEAT-SHOCK PROTEIN 20 FAMILY MEMBER"/>
    <property type="match status" value="1"/>
</dbReference>
<protein>
    <submittedName>
        <fullName evidence="4">Molecular chaperone (Small heat shock protein)</fullName>
    </submittedName>
</protein>
<dbReference type="SUPFAM" id="SSF49764">
    <property type="entry name" value="HSP20-like chaperones"/>
    <property type="match status" value="1"/>
</dbReference>
<sequence>MANEMMRRRNLDWGMDPFFENLGDRFLGSMMPEMIQQKDLKTDIQDTDKAYIAMIDLPGVDKQNIHMNYENGVLNISCKKDDFTDHEDKHGNLMLSERTSGSMSRSYRLPNVDQSQISAEFNNGVLKVTLPKTTEVQGSGNIEIQ</sequence>
<comment type="caution">
    <text evidence="4">The sequence shown here is derived from an EMBL/GenBank/DDBJ whole genome shotgun (WGS) entry which is preliminary data.</text>
</comment>
<comment type="similarity">
    <text evidence="1 2">Belongs to the small heat shock protein (HSP20) family.</text>
</comment>
<dbReference type="InterPro" id="IPR002068">
    <property type="entry name" value="A-crystallin/Hsp20_dom"/>
</dbReference>
<reference evidence="4 5" key="1">
    <citation type="journal article" date="2015" name="Genome Announc.">
        <title>Expanding the biotechnology potential of lactobacilli through comparative genomics of 213 strains and associated genera.</title>
        <authorList>
            <person name="Sun Z."/>
            <person name="Harris H.M."/>
            <person name="McCann A."/>
            <person name="Guo C."/>
            <person name="Argimon S."/>
            <person name="Zhang W."/>
            <person name="Yang X."/>
            <person name="Jeffery I.B."/>
            <person name="Cooney J.C."/>
            <person name="Kagawa T.F."/>
            <person name="Liu W."/>
            <person name="Song Y."/>
            <person name="Salvetti E."/>
            <person name="Wrobel A."/>
            <person name="Rasinkangas P."/>
            <person name="Parkhill J."/>
            <person name="Rea M.C."/>
            <person name="O'Sullivan O."/>
            <person name="Ritari J."/>
            <person name="Douillard F.P."/>
            <person name="Paul Ross R."/>
            <person name="Yang R."/>
            <person name="Briner A.E."/>
            <person name="Felis G.E."/>
            <person name="de Vos W.M."/>
            <person name="Barrangou R."/>
            <person name="Klaenhammer T.R."/>
            <person name="Caufield P.W."/>
            <person name="Cui Y."/>
            <person name="Zhang H."/>
            <person name="O'Toole P.W."/>
        </authorList>
    </citation>
    <scope>NUCLEOTIDE SEQUENCE [LARGE SCALE GENOMIC DNA]</scope>
    <source>
        <strain evidence="4 5">DSM 18527</strain>
    </source>
</reference>
<dbReference type="RefSeq" id="WP_035451960.1">
    <property type="nucleotide sequence ID" value="NZ_AZGA01000077.1"/>
</dbReference>
<keyword evidence="4" id="KW-0346">Stress response</keyword>
<accession>X0PDR3</accession>
<dbReference type="InterPro" id="IPR008978">
    <property type="entry name" value="HSP20-like_chaperone"/>
</dbReference>
<gene>
    <name evidence="4" type="ORF">FC83_GL000651</name>
</gene>
<dbReference type="Gene3D" id="2.60.40.790">
    <property type="match status" value="1"/>
</dbReference>
<dbReference type="Pfam" id="PF00011">
    <property type="entry name" value="HSP20"/>
    <property type="match status" value="1"/>
</dbReference>
<evidence type="ECO:0000256" key="1">
    <source>
        <dbReference type="PROSITE-ProRule" id="PRU00285"/>
    </source>
</evidence>
<dbReference type="PROSITE" id="PS01031">
    <property type="entry name" value="SHSP"/>
    <property type="match status" value="1"/>
</dbReference>
<dbReference type="CDD" id="cd06471">
    <property type="entry name" value="ACD_LpsHSP_like"/>
    <property type="match status" value="1"/>
</dbReference>
<evidence type="ECO:0000256" key="2">
    <source>
        <dbReference type="RuleBase" id="RU003616"/>
    </source>
</evidence>
<name>X0PDR3_9LACO</name>
<keyword evidence="5" id="KW-1185">Reference proteome</keyword>
<evidence type="ECO:0000259" key="3">
    <source>
        <dbReference type="PROSITE" id="PS01031"/>
    </source>
</evidence>
<dbReference type="eggNOG" id="COG0071">
    <property type="taxonomic scope" value="Bacteria"/>
</dbReference>
<evidence type="ECO:0000313" key="4">
    <source>
        <dbReference type="EMBL" id="KRM31590.1"/>
    </source>
</evidence>
<organism evidence="4 5">
    <name type="scientific">Agrilactobacillus composti DSM 18527 = JCM 14202</name>
    <dbReference type="NCBI Taxonomy" id="1423734"/>
    <lineage>
        <taxon>Bacteria</taxon>
        <taxon>Bacillati</taxon>
        <taxon>Bacillota</taxon>
        <taxon>Bacilli</taxon>
        <taxon>Lactobacillales</taxon>
        <taxon>Lactobacillaceae</taxon>
        <taxon>Agrilactobacillus</taxon>
    </lineage>
</organism>
<dbReference type="InterPro" id="IPR031107">
    <property type="entry name" value="Small_HSP"/>
</dbReference>